<protein>
    <recommendedName>
        <fullName evidence="5">F-box domain-containing protein</fullName>
    </recommendedName>
</protein>
<accession>A0A6N2NFJ6</accession>
<organism evidence="4">
    <name type="scientific">Salix viminalis</name>
    <name type="common">Common osier</name>
    <name type="synonym">Basket willow</name>
    <dbReference type="NCBI Taxonomy" id="40686"/>
    <lineage>
        <taxon>Eukaryota</taxon>
        <taxon>Viridiplantae</taxon>
        <taxon>Streptophyta</taxon>
        <taxon>Embryophyta</taxon>
        <taxon>Tracheophyta</taxon>
        <taxon>Spermatophyta</taxon>
        <taxon>Magnoliopsida</taxon>
        <taxon>eudicotyledons</taxon>
        <taxon>Gunneridae</taxon>
        <taxon>Pentapetalae</taxon>
        <taxon>rosids</taxon>
        <taxon>fabids</taxon>
        <taxon>Malpighiales</taxon>
        <taxon>Salicaceae</taxon>
        <taxon>Saliceae</taxon>
        <taxon>Salix</taxon>
    </lineage>
</organism>
<dbReference type="EMBL" id="CAADRP010002262">
    <property type="protein sequence ID" value="VFU64810.1"/>
    <property type="molecule type" value="Genomic_DNA"/>
</dbReference>
<gene>
    <name evidence="4" type="ORF">SVIM_LOCUS496377</name>
</gene>
<feature type="domain" description="F-box associated beta-propeller type 1" evidence="3">
    <location>
        <begin position="67"/>
        <end position="339"/>
    </location>
</feature>
<evidence type="ECO:0000256" key="1">
    <source>
        <dbReference type="SAM" id="MobiDB-lite"/>
    </source>
</evidence>
<feature type="domain" description="F-box" evidence="2">
    <location>
        <begin position="10"/>
        <end position="46"/>
    </location>
</feature>
<dbReference type="AlphaFoldDB" id="A0A6N2NFJ6"/>
<evidence type="ECO:0008006" key="5">
    <source>
        <dbReference type="Google" id="ProtNLM"/>
    </source>
</evidence>
<dbReference type="InterPro" id="IPR050796">
    <property type="entry name" value="SCF_F-box_component"/>
</dbReference>
<dbReference type="InterPro" id="IPR036047">
    <property type="entry name" value="F-box-like_dom_sf"/>
</dbReference>
<proteinExistence type="predicted"/>
<dbReference type="InterPro" id="IPR017451">
    <property type="entry name" value="F-box-assoc_interact_dom"/>
</dbReference>
<sequence>MTESAKKNRVPEDVMMDILIALPIKSILRFRCLSKSWIPLITDKDFINAYLAQAKPLLLLRRWQDRQELYSLHLDNESLDRSLQFQNLPFRSEAGCFDIIGSCNGVVCLSDIDHHGRTKSLILWNPTIRKHLNLPLPKLCGPHSATWGFGFDLSSDDYKVVRVVRQVSSKREFPMEFQVFSLKRRIWERINDSPTLGPFCVAPEACKNSGYCNQVAFNGILHWLVYREENDNRRHSFVLSFDLSNDKFGEIMLPERLARVDIFWMVISGFDDSLAVLFYRRDGAKSVDVWFMREYGVRNSWDRLYRIQVDGFTRGMVFRKNGEILMTKHGSDEVVSCNPRTQASRNFGNLGLRRCDHAEYFVQSLSLLNESNEIDSRGKKKKQKGNVKLNSRSLGAEQVMEPGEGAGS</sequence>
<dbReference type="SUPFAM" id="SSF81383">
    <property type="entry name" value="F-box domain"/>
    <property type="match status" value="1"/>
</dbReference>
<dbReference type="PANTHER" id="PTHR31672">
    <property type="entry name" value="BNACNNG10540D PROTEIN"/>
    <property type="match status" value="1"/>
</dbReference>
<feature type="region of interest" description="Disordered" evidence="1">
    <location>
        <begin position="374"/>
        <end position="408"/>
    </location>
</feature>
<evidence type="ECO:0000313" key="4">
    <source>
        <dbReference type="EMBL" id="VFU64810.1"/>
    </source>
</evidence>
<evidence type="ECO:0000259" key="2">
    <source>
        <dbReference type="Pfam" id="PF00646"/>
    </source>
</evidence>
<dbReference type="Pfam" id="PF00646">
    <property type="entry name" value="F-box"/>
    <property type="match status" value="1"/>
</dbReference>
<dbReference type="Pfam" id="PF07734">
    <property type="entry name" value="FBA_1"/>
    <property type="match status" value="1"/>
</dbReference>
<evidence type="ECO:0000259" key="3">
    <source>
        <dbReference type="Pfam" id="PF07734"/>
    </source>
</evidence>
<dbReference type="InterPro" id="IPR006527">
    <property type="entry name" value="F-box-assoc_dom_typ1"/>
</dbReference>
<dbReference type="InterPro" id="IPR001810">
    <property type="entry name" value="F-box_dom"/>
</dbReference>
<dbReference type="PANTHER" id="PTHR31672:SF13">
    <property type="entry name" value="F-BOX PROTEIN CPR30-LIKE"/>
    <property type="match status" value="1"/>
</dbReference>
<reference evidence="4" key="1">
    <citation type="submission" date="2019-03" db="EMBL/GenBank/DDBJ databases">
        <authorList>
            <person name="Mank J."/>
            <person name="Almeida P."/>
        </authorList>
    </citation>
    <scope>NUCLEOTIDE SEQUENCE</scope>
    <source>
        <strain evidence="4">78183</strain>
    </source>
</reference>
<name>A0A6N2NFJ6_SALVM</name>
<dbReference type="NCBIfam" id="TIGR01640">
    <property type="entry name" value="F_box_assoc_1"/>
    <property type="match status" value="1"/>
</dbReference>